<comment type="caution">
    <text evidence="2">The sequence shown here is derived from an EMBL/GenBank/DDBJ whole genome shotgun (WGS) entry which is preliminary data.</text>
</comment>
<dbReference type="EMBL" id="JRPN01000024">
    <property type="protein sequence ID" value="KGT75812.1"/>
    <property type="molecule type" value="Genomic_DNA"/>
</dbReference>
<feature type="region of interest" description="Disordered" evidence="1">
    <location>
        <begin position="80"/>
        <end position="106"/>
    </location>
</feature>
<evidence type="ECO:0000313" key="3">
    <source>
        <dbReference type="Proteomes" id="UP000030377"/>
    </source>
</evidence>
<dbReference type="RefSeq" id="WP_041958565.1">
    <property type="nucleotide sequence ID" value="NZ_JRPN01000024.1"/>
</dbReference>
<accession>A0A0A3XN24</accession>
<name>A0A0A3XN24_BRAJP</name>
<proteinExistence type="predicted"/>
<sequence>MKPPGKTTLARMQRTAMLEAERIEITRDYWVKDGRISVPEPHLVERRDDFAGMVRMIDAINGDPDLLERLKRRMAAHSAAAELPPAADTEASEADVIETDGSEVSE</sequence>
<protein>
    <submittedName>
        <fullName evidence="2">Uncharacterized protein</fullName>
    </submittedName>
</protein>
<organism evidence="2 3">
    <name type="scientific">Bradyrhizobium japonicum</name>
    <dbReference type="NCBI Taxonomy" id="375"/>
    <lineage>
        <taxon>Bacteria</taxon>
        <taxon>Pseudomonadati</taxon>
        <taxon>Pseudomonadota</taxon>
        <taxon>Alphaproteobacteria</taxon>
        <taxon>Hyphomicrobiales</taxon>
        <taxon>Nitrobacteraceae</taxon>
        <taxon>Bradyrhizobium</taxon>
    </lineage>
</organism>
<reference evidence="2 3" key="1">
    <citation type="submission" date="2014-09" db="EMBL/GenBank/DDBJ databases">
        <title>Draft genome of Bradyrhizobium japonicum Is-34.</title>
        <authorList>
            <person name="Tsurumaru H."/>
            <person name="Yamakawa T."/>
            <person name="Hashimoto S."/>
            <person name="Okizaki K."/>
            <person name="Kanesaki Y."/>
            <person name="Yoshikawa H."/>
            <person name="Yajima S."/>
        </authorList>
    </citation>
    <scope>NUCLEOTIDE SEQUENCE [LARGE SCALE GENOMIC DNA]</scope>
    <source>
        <strain evidence="2 3">Is-34</strain>
    </source>
</reference>
<feature type="compositionally biased region" description="Acidic residues" evidence="1">
    <location>
        <begin position="90"/>
        <end position="106"/>
    </location>
</feature>
<dbReference type="Proteomes" id="UP000030377">
    <property type="component" value="Unassembled WGS sequence"/>
</dbReference>
<evidence type="ECO:0000256" key="1">
    <source>
        <dbReference type="SAM" id="MobiDB-lite"/>
    </source>
</evidence>
<feature type="compositionally biased region" description="Low complexity" evidence="1">
    <location>
        <begin position="80"/>
        <end position="89"/>
    </location>
</feature>
<evidence type="ECO:0000313" key="2">
    <source>
        <dbReference type="EMBL" id="KGT75812.1"/>
    </source>
</evidence>
<gene>
    <name evidence="2" type="ORF">MA20_31985</name>
</gene>
<dbReference type="AlphaFoldDB" id="A0A0A3XN24"/>